<dbReference type="eggNOG" id="COG2208">
    <property type="taxonomic scope" value="Bacteria"/>
</dbReference>
<dbReference type="STRING" id="755732.Fluta_3847"/>
<keyword evidence="2" id="KW-1133">Transmembrane helix</keyword>
<feature type="transmembrane region" description="Helical" evidence="2">
    <location>
        <begin position="69"/>
        <end position="87"/>
    </location>
</feature>
<dbReference type="EMBL" id="CP002542">
    <property type="protein sequence ID" value="AEA45813.1"/>
    <property type="molecule type" value="Genomic_DNA"/>
</dbReference>
<dbReference type="InterPro" id="IPR036457">
    <property type="entry name" value="PPM-type-like_dom_sf"/>
</dbReference>
<feature type="transmembrane region" description="Helical" evidence="2">
    <location>
        <begin position="158"/>
        <end position="177"/>
    </location>
</feature>
<accession>F2IGE7</accession>
<dbReference type="HOGENOM" id="CLU_583621_0_0_10"/>
<dbReference type="SMART" id="SM00331">
    <property type="entry name" value="PP2C_SIG"/>
    <property type="match status" value="1"/>
</dbReference>
<dbReference type="PANTHER" id="PTHR43156:SF9">
    <property type="entry name" value="HAMP DOMAIN-CONTAINING PROTEIN"/>
    <property type="match status" value="1"/>
</dbReference>
<gene>
    <name evidence="4" type="ordered locus">Fluta_3847</name>
</gene>
<evidence type="ECO:0000256" key="1">
    <source>
        <dbReference type="ARBA" id="ARBA00022801"/>
    </source>
</evidence>
<dbReference type="Proteomes" id="UP000007463">
    <property type="component" value="Chromosome"/>
</dbReference>
<reference evidence="4 5" key="1">
    <citation type="journal article" date="2011" name="Stand. Genomic Sci.">
        <title>Complete genome sequence of the gliding freshwater bacterium Fluviicola taffensis type strain (RW262).</title>
        <authorList>
            <person name="Woyke T."/>
            <person name="Chertkov O."/>
            <person name="Lapidus A."/>
            <person name="Nolan M."/>
            <person name="Lucas S."/>
            <person name="Del Rio T.G."/>
            <person name="Tice H."/>
            <person name="Cheng J.F."/>
            <person name="Tapia R."/>
            <person name="Han C."/>
            <person name="Goodwin L."/>
            <person name="Pitluck S."/>
            <person name="Liolios K."/>
            <person name="Pagani I."/>
            <person name="Ivanova N."/>
            <person name="Huntemann M."/>
            <person name="Mavromatis K."/>
            <person name="Mikhailova N."/>
            <person name="Pati A."/>
            <person name="Chen A."/>
            <person name="Palaniappan K."/>
            <person name="Land M."/>
            <person name="Hauser L."/>
            <person name="Brambilla E.M."/>
            <person name="Rohde M."/>
            <person name="Mwirichia R."/>
            <person name="Sikorski J."/>
            <person name="Tindall B.J."/>
            <person name="Goker M."/>
            <person name="Bristow J."/>
            <person name="Eisen J.A."/>
            <person name="Markowitz V."/>
            <person name="Hugenholtz P."/>
            <person name="Klenk H.P."/>
            <person name="Kyrpides N.C."/>
        </authorList>
    </citation>
    <scope>NUCLEOTIDE SEQUENCE [LARGE SCALE GENOMIC DNA]</scope>
    <source>
        <strain evidence="5">DSM 16823 / RW262 / RW262</strain>
    </source>
</reference>
<keyword evidence="2" id="KW-0472">Membrane</keyword>
<dbReference type="RefSeq" id="WP_013688571.1">
    <property type="nucleotide sequence ID" value="NC_015321.1"/>
</dbReference>
<dbReference type="InterPro" id="IPR052016">
    <property type="entry name" value="Bact_Sigma-Reg"/>
</dbReference>
<reference evidence="5" key="2">
    <citation type="submission" date="2011-02" db="EMBL/GenBank/DDBJ databases">
        <title>The complete genome of Fluviicola taffensis DSM 16823.</title>
        <authorList>
            <consortium name="US DOE Joint Genome Institute (JGI-PGF)"/>
            <person name="Lucas S."/>
            <person name="Copeland A."/>
            <person name="Lapidus A."/>
            <person name="Bruce D."/>
            <person name="Goodwin L."/>
            <person name="Pitluck S."/>
            <person name="Kyrpides N."/>
            <person name="Mavromatis K."/>
            <person name="Ivanova N."/>
            <person name="Mikhailova N."/>
            <person name="Pagani I."/>
            <person name="Chertkov O."/>
            <person name="Detter J.C."/>
            <person name="Han C."/>
            <person name="Tapia R."/>
            <person name="Land M."/>
            <person name="Hauser L."/>
            <person name="Markowitz V."/>
            <person name="Cheng J.-F."/>
            <person name="Hugenholtz P."/>
            <person name="Woyke T."/>
            <person name="Wu D."/>
            <person name="Tindall B."/>
            <person name="Pomrenke H.G."/>
            <person name="Brambilla E."/>
            <person name="Klenk H.-P."/>
            <person name="Eisen J.A."/>
        </authorList>
    </citation>
    <scope>NUCLEOTIDE SEQUENCE [LARGE SCALE GENOMIC DNA]</scope>
    <source>
        <strain evidence="5">DSM 16823 / RW262 / RW262</strain>
    </source>
</reference>
<dbReference type="KEGG" id="fte:Fluta_3847"/>
<evidence type="ECO:0000313" key="4">
    <source>
        <dbReference type="EMBL" id="AEA45813.1"/>
    </source>
</evidence>
<feature type="transmembrane region" description="Helical" evidence="2">
    <location>
        <begin position="93"/>
        <end position="111"/>
    </location>
</feature>
<sequence length="468" mass="53330">MINKIGKLLLGIGLIAFLTFLISEIIGHSILVENVVTIVYLLLMILFIFLGITFIYLHSSVTKRKRVSRIILGFLIFLACFGVFSKLMFWPGAAVEIILFFFLLSFSYFPFIIKSRYERLVELIPSKVKVIYLSVMDLIGLLCLVMGALFIIQKWPFALPLLAIGILIFLIAMNGWNRNFKREVALRKVVETELKSTLEELHRTHLEITERHKEIKDSINYAERIQRSFLATESTLSENLNDYFVIFQPRDVVSGDFYWASKLASGNFLLLTGDSTGHGVPGAIMSLLNITSLEKAIEHQTEPAQIFNEARMTIIERLKNDGSIEGGKDGMDGSLISFNKDKTRLTYTSANNSIWIARYSEETNSYDLLEFKGDKMPLGKHVHDTISFNQTEVQLMKEDVVYCFTDGFADQFGGPKGKKFMNKQLKELILRLASLPLNEQKTIILQTFNDWKGLNEQIDDVTMIAVRI</sequence>
<keyword evidence="5" id="KW-1185">Reference proteome</keyword>
<feature type="domain" description="PPM-type phosphatase" evidence="3">
    <location>
        <begin position="241"/>
        <end position="468"/>
    </location>
</feature>
<dbReference type="Pfam" id="PF07228">
    <property type="entry name" value="SpoIIE"/>
    <property type="match status" value="1"/>
</dbReference>
<protein>
    <submittedName>
        <fullName evidence="4">Protein serine/threonine phosphatase</fullName>
    </submittedName>
</protein>
<dbReference type="PANTHER" id="PTHR43156">
    <property type="entry name" value="STAGE II SPORULATION PROTEIN E-RELATED"/>
    <property type="match status" value="1"/>
</dbReference>
<evidence type="ECO:0000259" key="3">
    <source>
        <dbReference type="SMART" id="SM00331"/>
    </source>
</evidence>
<organism evidence="4 5">
    <name type="scientific">Fluviicola taffensis (strain DSM 16823 / NCIMB 13979 / RW262)</name>
    <dbReference type="NCBI Taxonomy" id="755732"/>
    <lineage>
        <taxon>Bacteria</taxon>
        <taxon>Pseudomonadati</taxon>
        <taxon>Bacteroidota</taxon>
        <taxon>Flavobacteriia</taxon>
        <taxon>Flavobacteriales</taxon>
        <taxon>Crocinitomicaceae</taxon>
        <taxon>Fluviicola</taxon>
    </lineage>
</organism>
<dbReference type="GO" id="GO:0016791">
    <property type="term" value="F:phosphatase activity"/>
    <property type="evidence" value="ECO:0007669"/>
    <property type="project" value="TreeGrafter"/>
</dbReference>
<feature type="transmembrane region" description="Helical" evidence="2">
    <location>
        <begin position="131"/>
        <end position="152"/>
    </location>
</feature>
<name>F2IGE7_FLUTR</name>
<evidence type="ECO:0000256" key="2">
    <source>
        <dbReference type="SAM" id="Phobius"/>
    </source>
</evidence>
<dbReference type="AlphaFoldDB" id="F2IGE7"/>
<keyword evidence="2" id="KW-0812">Transmembrane</keyword>
<keyword evidence="1" id="KW-0378">Hydrolase</keyword>
<dbReference type="OrthoDB" id="9763484at2"/>
<proteinExistence type="predicted"/>
<dbReference type="InterPro" id="IPR001932">
    <property type="entry name" value="PPM-type_phosphatase-like_dom"/>
</dbReference>
<dbReference type="Gene3D" id="3.60.40.10">
    <property type="entry name" value="PPM-type phosphatase domain"/>
    <property type="match status" value="1"/>
</dbReference>
<evidence type="ECO:0000313" key="5">
    <source>
        <dbReference type="Proteomes" id="UP000007463"/>
    </source>
</evidence>
<feature type="transmembrane region" description="Helical" evidence="2">
    <location>
        <begin position="37"/>
        <end position="57"/>
    </location>
</feature>